<comment type="caution">
    <text evidence="10">The sequence shown here is derived from an EMBL/GenBank/DDBJ whole genome shotgun (WGS) entry which is preliminary data.</text>
</comment>
<dbReference type="InterPro" id="IPR017452">
    <property type="entry name" value="GPCR_Rhodpsn_7TM"/>
</dbReference>
<accession>A0A814PUV8</accession>
<feature type="transmembrane region" description="Helical" evidence="8">
    <location>
        <begin position="20"/>
        <end position="46"/>
    </location>
</feature>
<dbReference type="PROSITE" id="PS50262">
    <property type="entry name" value="G_PROTEIN_RECEP_F1_2"/>
    <property type="match status" value="1"/>
</dbReference>
<dbReference type="PANTHER" id="PTHR24240">
    <property type="entry name" value="OPSIN"/>
    <property type="match status" value="1"/>
</dbReference>
<feature type="transmembrane region" description="Helical" evidence="8">
    <location>
        <begin position="137"/>
        <end position="156"/>
    </location>
</feature>
<proteinExistence type="predicted"/>
<reference evidence="10" key="1">
    <citation type="submission" date="2021-02" db="EMBL/GenBank/DDBJ databases">
        <authorList>
            <person name="Nowell W R."/>
        </authorList>
    </citation>
    <scope>NUCLEOTIDE SEQUENCE</scope>
</reference>
<evidence type="ECO:0000256" key="7">
    <source>
        <dbReference type="ARBA" id="ARBA00023224"/>
    </source>
</evidence>
<dbReference type="GO" id="GO:0016020">
    <property type="term" value="C:membrane"/>
    <property type="evidence" value="ECO:0007669"/>
    <property type="project" value="UniProtKB-SubCell"/>
</dbReference>
<organism evidence="10 11">
    <name type="scientific">Adineta ricciae</name>
    <name type="common">Rotifer</name>
    <dbReference type="NCBI Taxonomy" id="249248"/>
    <lineage>
        <taxon>Eukaryota</taxon>
        <taxon>Metazoa</taxon>
        <taxon>Spiralia</taxon>
        <taxon>Gnathifera</taxon>
        <taxon>Rotifera</taxon>
        <taxon>Eurotatoria</taxon>
        <taxon>Bdelloidea</taxon>
        <taxon>Adinetida</taxon>
        <taxon>Adinetidae</taxon>
        <taxon>Adineta</taxon>
    </lineage>
</organism>
<evidence type="ECO:0000313" key="11">
    <source>
        <dbReference type="Proteomes" id="UP000663828"/>
    </source>
</evidence>
<dbReference type="AlphaFoldDB" id="A0A814PUV8"/>
<keyword evidence="2 8" id="KW-0812">Transmembrane</keyword>
<dbReference type="PROSITE" id="PS51257">
    <property type="entry name" value="PROKAR_LIPOPROTEIN"/>
    <property type="match status" value="1"/>
</dbReference>
<feature type="transmembrane region" description="Helical" evidence="8">
    <location>
        <begin position="183"/>
        <end position="204"/>
    </location>
</feature>
<feature type="transmembrane region" description="Helical" evidence="8">
    <location>
        <begin position="58"/>
        <end position="75"/>
    </location>
</feature>
<dbReference type="InterPro" id="IPR000276">
    <property type="entry name" value="GPCR_Rhodpsn"/>
</dbReference>
<dbReference type="PRINTS" id="PR00237">
    <property type="entry name" value="GPCRRHODOPSN"/>
</dbReference>
<evidence type="ECO:0000256" key="8">
    <source>
        <dbReference type="SAM" id="Phobius"/>
    </source>
</evidence>
<feature type="transmembrane region" description="Helical" evidence="8">
    <location>
        <begin position="95"/>
        <end position="116"/>
    </location>
</feature>
<evidence type="ECO:0000256" key="6">
    <source>
        <dbReference type="ARBA" id="ARBA00023170"/>
    </source>
</evidence>
<evidence type="ECO:0000256" key="2">
    <source>
        <dbReference type="ARBA" id="ARBA00022692"/>
    </source>
</evidence>
<dbReference type="SMART" id="SM01381">
    <property type="entry name" value="7TM_GPCR_Srsx"/>
    <property type="match status" value="1"/>
</dbReference>
<keyword evidence="5 8" id="KW-0472">Membrane</keyword>
<gene>
    <name evidence="10" type="ORF">XAT740_LOCUS18856</name>
</gene>
<evidence type="ECO:0000256" key="1">
    <source>
        <dbReference type="ARBA" id="ARBA00004141"/>
    </source>
</evidence>
<keyword evidence="7" id="KW-0807">Transducer</keyword>
<feature type="domain" description="G-protein coupled receptors family 1 profile" evidence="9">
    <location>
        <begin position="37"/>
        <end position="332"/>
    </location>
</feature>
<evidence type="ECO:0000256" key="5">
    <source>
        <dbReference type="ARBA" id="ARBA00023136"/>
    </source>
</evidence>
<dbReference type="GO" id="GO:0004930">
    <property type="term" value="F:G protein-coupled receptor activity"/>
    <property type="evidence" value="ECO:0007669"/>
    <property type="project" value="UniProtKB-KW"/>
</dbReference>
<dbReference type="Proteomes" id="UP000663828">
    <property type="component" value="Unassembled WGS sequence"/>
</dbReference>
<keyword evidence="6" id="KW-0675">Receptor</keyword>
<sequence>MNVDRFWYANQTVAVPAVWHYVSGVISLACLLFGMISNGLVIFVFFRNNGLQRPRNYFLINLAITDLGLLLTNNSMHVISSFRKQWIFGQRGCNFYSVCGGVFGLTSIATMASISLNRLSAVNDPFSSLKLSSRSTLRCLLFTWIYGSIWIIPPLFGWNRFILEAFGTSCTFDYVSNDLSDRLFIIMLVTGGFFIPLTVILLSYSSILSKLSQRSRVLVTKQGDGKSCQQSDAINYSFNQLNAANDIKTSRRGSTVLDCRDENSYTRNMRRTEARATRTALFICALFCLAWGPYALMALISLAGFNYLVNAYTTSMLGILTKFAACMNPLIYALSLSGFREQIQLHVREACHCGVRDTRQFQSSNLDLTRRPLSNTPDYSKSHKITLNTVIQEGL</sequence>
<evidence type="ECO:0000259" key="9">
    <source>
        <dbReference type="PROSITE" id="PS50262"/>
    </source>
</evidence>
<keyword evidence="4" id="KW-0297">G-protein coupled receptor</keyword>
<evidence type="ECO:0000256" key="4">
    <source>
        <dbReference type="ARBA" id="ARBA00023040"/>
    </source>
</evidence>
<comment type="subcellular location">
    <subcellularLocation>
        <location evidence="1">Membrane</location>
        <topology evidence="1">Multi-pass membrane protein</topology>
    </subcellularLocation>
</comment>
<keyword evidence="3 8" id="KW-1133">Transmembrane helix</keyword>
<evidence type="ECO:0000256" key="3">
    <source>
        <dbReference type="ARBA" id="ARBA00022989"/>
    </source>
</evidence>
<dbReference type="Pfam" id="PF00001">
    <property type="entry name" value="7tm_1"/>
    <property type="match status" value="1"/>
</dbReference>
<dbReference type="EMBL" id="CAJNOR010001270">
    <property type="protein sequence ID" value="CAF1110926.1"/>
    <property type="molecule type" value="Genomic_DNA"/>
</dbReference>
<protein>
    <recommendedName>
        <fullName evidence="9">G-protein coupled receptors family 1 profile domain-containing protein</fullName>
    </recommendedName>
</protein>
<feature type="transmembrane region" description="Helical" evidence="8">
    <location>
        <begin position="279"/>
        <end position="305"/>
    </location>
</feature>
<dbReference type="InterPro" id="IPR050125">
    <property type="entry name" value="GPCR_opsins"/>
</dbReference>
<dbReference type="SUPFAM" id="SSF81321">
    <property type="entry name" value="Family A G protein-coupled receptor-like"/>
    <property type="match status" value="1"/>
</dbReference>
<feature type="transmembrane region" description="Helical" evidence="8">
    <location>
        <begin position="311"/>
        <end position="334"/>
    </location>
</feature>
<keyword evidence="11" id="KW-1185">Reference proteome</keyword>
<dbReference type="Gene3D" id="1.20.1070.10">
    <property type="entry name" value="Rhodopsin 7-helix transmembrane proteins"/>
    <property type="match status" value="1"/>
</dbReference>
<name>A0A814PUV8_ADIRI</name>
<evidence type="ECO:0000313" key="10">
    <source>
        <dbReference type="EMBL" id="CAF1110926.1"/>
    </source>
</evidence>